<dbReference type="InterPro" id="IPR045351">
    <property type="entry name" value="DUF6531"/>
</dbReference>
<dbReference type="InterPro" id="IPR050708">
    <property type="entry name" value="T6SS_VgrG/RHS"/>
</dbReference>
<dbReference type="NCBIfam" id="TIGR01643">
    <property type="entry name" value="YD_repeat_2x"/>
    <property type="match status" value="3"/>
</dbReference>
<dbReference type="Pfam" id="PF20148">
    <property type="entry name" value="DUF6531"/>
    <property type="match status" value="1"/>
</dbReference>
<organism evidence="2 3">
    <name type="scientific">Ralstonia solanacearum K60</name>
    <dbReference type="NCBI Taxonomy" id="1091042"/>
    <lineage>
        <taxon>Bacteria</taxon>
        <taxon>Pseudomonadati</taxon>
        <taxon>Pseudomonadota</taxon>
        <taxon>Betaproteobacteria</taxon>
        <taxon>Burkholderiales</taxon>
        <taxon>Burkholderiaceae</taxon>
        <taxon>Ralstonia</taxon>
        <taxon>Ralstonia solanacearum species complex</taxon>
    </lineage>
</organism>
<evidence type="ECO:0000313" key="2">
    <source>
        <dbReference type="EMBL" id="OYQ15051.1"/>
    </source>
</evidence>
<feature type="domain" description="DUF6531" evidence="1">
    <location>
        <begin position="51"/>
        <end position="129"/>
    </location>
</feature>
<comment type="caution">
    <text evidence="2">The sequence shown here is derived from an EMBL/GenBank/DDBJ whole genome shotgun (WGS) entry which is preliminary data.</text>
</comment>
<dbReference type="InterPro" id="IPR006530">
    <property type="entry name" value="YD"/>
</dbReference>
<protein>
    <recommendedName>
        <fullName evidence="1">DUF6531 domain-containing protein</fullName>
    </recommendedName>
</protein>
<dbReference type="PANTHER" id="PTHR32305:SF15">
    <property type="entry name" value="PROTEIN RHSA-RELATED"/>
    <property type="match status" value="1"/>
</dbReference>
<sequence>MVTWVRSPAGTESSIPTWTESQFDLDCTVPPDVPIDAKNAGDSCSPQSDCGNPINVGVGNKHQREVDYVGGGRFPLRIVRTYNSNSASASGLAPGWRLSYRLEIVYTPPDDDSTEDSVVLLRGDGKQFFFSRKGGAGAPWVSDADVTGTLVSQGSSATPAGWTFTNAQDEVESYDADGKLLSIANRDGATQTLTYSCKAGNPGCVSETPASVAPMAGLLIGVTDSSGRQLSFTYDKLARISTITDPLGGVYTYTYGGASNKANLTGVTYPDGAVRTYLYDESGNVSSSPATGVNYGHALTGIQDENGVRYVTWRYDAHGRAYSSEHGSDGADRVAMTYNADGTATVVDALGTSRTYHFATSSGTTRNVGITGQPCDGCFKALAYDANGNVTSQTDFNGHVTCLSYDLTRNLETARVEGLPAGTACPSSLDGFTVPAGARKVTTQWHGTWRMPMRIAEPRRITTFVYNGDGGQSCAPTAALVGRGAPIGVLCGKTEQPTTDADGSQGAGATASGMARTTRWAYDSDGRMLSVKGPRTDLDDQISVSYRTADDTAAPPQYRHGDLYRITDALNHTTTIDRYDANGRPLQMTDANGIVTTFTYAPRGWLTSQTITPADGAGLTTSYSYDAAGQLTKVTQPNGSAISFSHDSAHRLTGISDNRGNSIAYTLDAMGNRLQEQVKGPSGALARQVTRIMDNLNRLQQLTVGVAPVSSGN</sequence>
<dbReference type="Proteomes" id="UP000216164">
    <property type="component" value="Unassembled WGS sequence"/>
</dbReference>
<proteinExistence type="predicted"/>
<dbReference type="Gene3D" id="2.180.10.10">
    <property type="entry name" value="RHS repeat-associated core"/>
    <property type="match status" value="2"/>
</dbReference>
<reference evidence="2 3" key="1">
    <citation type="submission" date="2017-04" db="EMBL/GenBank/DDBJ databases">
        <title>Genome Announcement: Closed genomes of Ralstonia solanacearum strains K60, UW551, and UW700.</title>
        <authorList>
            <person name="Hayes M."/>
            <person name="Macintyre A.M."/>
            <person name="Allen C."/>
        </authorList>
    </citation>
    <scope>NUCLEOTIDE SEQUENCE [LARGE SCALE GENOMIC DNA]</scope>
    <source>
        <strain evidence="2 3">UW25</strain>
    </source>
</reference>
<gene>
    <name evidence="2" type="ORF">B7R77_06545</name>
</gene>
<dbReference type="EMBL" id="NCTK01000001">
    <property type="protein sequence ID" value="OYQ15051.1"/>
    <property type="molecule type" value="Genomic_DNA"/>
</dbReference>
<dbReference type="Pfam" id="PF05593">
    <property type="entry name" value="RHS_repeat"/>
    <property type="match status" value="2"/>
</dbReference>
<evidence type="ECO:0000313" key="3">
    <source>
        <dbReference type="Proteomes" id="UP000216164"/>
    </source>
</evidence>
<accession>A0AAP8D5N6</accession>
<dbReference type="AlphaFoldDB" id="A0AAP8D5N6"/>
<name>A0AAP8D5N6_RALSL</name>
<dbReference type="InterPro" id="IPR031325">
    <property type="entry name" value="RHS_repeat"/>
</dbReference>
<evidence type="ECO:0000259" key="1">
    <source>
        <dbReference type="Pfam" id="PF20148"/>
    </source>
</evidence>
<dbReference type="PANTHER" id="PTHR32305">
    <property type="match status" value="1"/>
</dbReference>